<dbReference type="EMBL" id="VKKG01000004">
    <property type="protein sequence ID" value="TRY17898.1"/>
    <property type="molecule type" value="Genomic_DNA"/>
</dbReference>
<protein>
    <submittedName>
        <fullName evidence="3">Uncharacterized protein</fullName>
    </submittedName>
</protein>
<feature type="chain" id="PRO_5039027267" evidence="2">
    <location>
        <begin position="18"/>
        <end position="151"/>
    </location>
</feature>
<keyword evidence="4" id="KW-1185">Reference proteome</keyword>
<reference evidence="3 4" key="1">
    <citation type="submission" date="2019-07" db="EMBL/GenBank/DDBJ databases">
        <authorList>
            <person name="Zhou L.-Y."/>
        </authorList>
    </citation>
    <scope>NUCLEOTIDE SEQUENCE [LARGE SCALE GENOMIC DNA]</scope>
    <source>
        <strain evidence="3 4">YIM 101269</strain>
    </source>
</reference>
<evidence type="ECO:0000256" key="2">
    <source>
        <dbReference type="SAM" id="SignalP"/>
    </source>
</evidence>
<feature type="signal peptide" evidence="2">
    <location>
        <begin position="1"/>
        <end position="17"/>
    </location>
</feature>
<feature type="region of interest" description="Disordered" evidence="1">
    <location>
        <begin position="92"/>
        <end position="117"/>
    </location>
</feature>
<gene>
    <name evidence="3" type="ORF">FOJ82_11580</name>
</gene>
<dbReference type="OrthoDB" id="8481600at2"/>
<name>A0A553JZK5_9ACTN</name>
<dbReference type="RefSeq" id="WP_143938638.1">
    <property type="nucleotide sequence ID" value="NZ_VKKG01000004.1"/>
</dbReference>
<dbReference type="AlphaFoldDB" id="A0A553JZK5"/>
<comment type="caution">
    <text evidence="3">The sequence shown here is derived from an EMBL/GenBank/DDBJ whole genome shotgun (WGS) entry which is preliminary data.</text>
</comment>
<feature type="compositionally biased region" description="Polar residues" evidence="1">
    <location>
        <begin position="105"/>
        <end position="117"/>
    </location>
</feature>
<organism evidence="3 4">
    <name type="scientific">Tessaracoccus rhinocerotis</name>
    <dbReference type="NCBI Taxonomy" id="1689449"/>
    <lineage>
        <taxon>Bacteria</taxon>
        <taxon>Bacillati</taxon>
        <taxon>Actinomycetota</taxon>
        <taxon>Actinomycetes</taxon>
        <taxon>Propionibacteriales</taxon>
        <taxon>Propionibacteriaceae</taxon>
        <taxon>Tessaracoccus</taxon>
    </lineage>
</organism>
<evidence type="ECO:0000313" key="3">
    <source>
        <dbReference type="EMBL" id="TRY17898.1"/>
    </source>
</evidence>
<sequence>MKRLLLPLTILPFLALAGCSGASGTPCEGEFAFSNGSMPPPFSHRWTVTFTDGAGSIVWTSPYASPQPEWSAEFEPTDDAVVALCDAIRDAPTESDSVGGPVASWETNSGSGSTDTGVNELAAAARELVGAETFDQLRKQYEGWQAEQDEG</sequence>
<accession>A0A553JZK5</accession>
<dbReference type="Proteomes" id="UP000317638">
    <property type="component" value="Unassembled WGS sequence"/>
</dbReference>
<evidence type="ECO:0000313" key="4">
    <source>
        <dbReference type="Proteomes" id="UP000317638"/>
    </source>
</evidence>
<keyword evidence="2" id="KW-0732">Signal</keyword>
<proteinExistence type="predicted"/>
<evidence type="ECO:0000256" key="1">
    <source>
        <dbReference type="SAM" id="MobiDB-lite"/>
    </source>
</evidence>
<dbReference type="PROSITE" id="PS51257">
    <property type="entry name" value="PROKAR_LIPOPROTEIN"/>
    <property type="match status" value="1"/>
</dbReference>